<accession>A0A6A4VPB7</accession>
<evidence type="ECO:0000256" key="1">
    <source>
        <dbReference type="SAM" id="Phobius"/>
    </source>
</evidence>
<evidence type="ECO:0000313" key="2">
    <source>
        <dbReference type="EMBL" id="KAF0292562.1"/>
    </source>
</evidence>
<name>A0A6A4VPB7_AMPAM</name>
<dbReference type="AlphaFoldDB" id="A0A6A4VPB7"/>
<proteinExistence type="predicted"/>
<comment type="caution">
    <text evidence="2">The sequence shown here is derived from an EMBL/GenBank/DDBJ whole genome shotgun (WGS) entry which is preliminary data.</text>
</comment>
<feature type="transmembrane region" description="Helical" evidence="1">
    <location>
        <begin position="145"/>
        <end position="166"/>
    </location>
</feature>
<keyword evidence="3" id="KW-1185">Reference proteome</keyword>
<feature type="transmembrane region" description="Helical" evidence="1">
    <location>
        <begin position="212"/>
        <end position="238"/>
    </location>
</feature>
<keyword evidence="1" id="KW-1133">Transmembrane helix</keyword>
<keyword evidence="1" id="KW-0472">Membrane</keyword>
<sequence length="348" mass="37460">MAIFLEREDRRNALTVYMTNVASETLFNILKARGLVPHVPHGERLLAIATLATIFYMYKQGKCEGLLGTLTKALLGTAEVCPPPGNGRDQEPSAGARLVQYVVRLVRGARPPPSPRRPLTVARHPCCPHAGGCARYAAAGLCESLLLGVALQTGVTAAGGLLRLATTGRPPAPPAAAALLRLGLGLGSLSGLFRLVSCLLRRQRGRDDAWHALPAGAVAAAVGLRFFSSRSLTLYLFWKTVEACYWRGAASGRLPRPPGGGALLYALSTGLVLSAAVLEPHQIRRSYWTFLRQLTGGHVAQMNWPLIAHCCGADTLRLEELRRYRPVFNADDVRAASLPLLRQLGQLL</sequence>
<organism evidence="2 3">
    <name type="scientific">Amphibalanus amphitrite</name>
    <name type="common">Striped barnacle</name>
    <name type="synonym">Balanus amphitrite</name>
    <dbReference type="NCBI Taxonomy" id="1232801"/>
    <lineage>
        <taxon>Eukaryota</taxon>
        <taxon>Metazoa</taxon>
        <taxon>Ecdysozoa</taxon>
        <taxon>Arthropoda</taxon>
        <taxon>Crustacea</taxon>
        <taxon>Multicrustacea</taxon>
        <taxon>Cirripedia</taxon>
        <taxon>Thoracica</taxon>
        <taxon>Thoracicalcarea</taxon>
        <taxon>Balanomorpha</taxon>
        <taxon>Balanoidea</taxon>
        <taxon>Balanidae</taxon>
        <taxon>Amphibalaninae</taxon>
        <taxon>Amphibalanus</taxon>
    </lineage>
</organism>
<dbReference type="OrthoDB" id="291792at2759"/>
<feature type="transmembrane region" description="Helical" evidence="1">
    <location>
        <begin position="258"/>
        <end position="278"/>
    </location>
</feature>
<evidence type="ECO:0000313" key="3">
    <source>
        <dbReference type="Proteomes" id="UP000440578"/>
    </source>
</evidence>
<keyword evidence="1 2" id="KW-0812">Transmembrane</keyword>
<dbReference type="PANTHER" id="PTHR12459">
    <property type="entry name" value="TRANSMEMBRANE PROTEIN 135-RELATED"/>
    <property type="match status" value="1"/>
</dbReference>
<protein>
    <submittedName>
        <fullName evidence="2">Transmembrane protein 135</fullName>
    </submittedName>
</protein>
<reference evidence="2 3" key="1">
    <citation type="submission" date="2019-07" db="EMBL/GenBank/DDBJ databases">
        <title>Draft genome assembly of a fouling barnacle, Amphibalanus amphitrite (Darwin, 1854): The first reference genome for Thecostraca.</title>
        <authorList>
            <person name="Kim W."/>
        </authorList>
    </citation>
    <scope>NUCLEOTIDE SEQUENCE [LARGE SCALE GENOMIC DNA]</scope>
    <source>
        <strain evidence="2">SNU_AA5</strain>
        <tissue evidence="2">Soma without cirri and trophi</tissue>
    </source>
</reference>
<feature type="transmembrane region" description="Helical" evidence="1">
    <location>
        <begin position="178"/>
        <end position="200"/>
    </location>
</feature>
<dbReference type="PANTHER" id="PTHR12459:SF15">
    <property type="entry name" value="TRANSMEMBRANE PROTEIN 135"/>
    <property type="match status" value="1"/>
</dbReference>
<dbReference type="EMBL" id="VIIS01001804">
    <property type="protein sequence ID" value="KAF0292562.1"/>
    <property type="molecule type" value="Genomic_DNA"/>
</dbReference>
<dbReference type="Proteomes" id="UP000440578">
    <property type="component" value="Unassembled WGS sequence"/>
</dbReference>
<dbReference type="InterPro" id="IPR026749">
    <property type="entry name" value="Tmem135"/>
</dbReference>
<gene>
    <name evidence="2" type="primary">Tmem135</name>
    <name evidence="2" type="ORF">FJT64_009457</name>
</gene>